<evidence type="ECO:0000256" key="2">
    <source>
        <dbReference type="SAM" id="Phobius"/>
    </source>
</evidence>
<proteinExistence type="predicted"/>
<name>A0A4Z1E1B0_9MICO</name>
<feature type="transmembrane region" description="Helical" evidence="2">
    <location>
        <begin position="39"/>
        <end position="60"/>
    </location>
</feature>
<dbReference type="OrthoDB" id="5140693at2"/>
<dbReference type="AlphaFoldDB" id="A0A4Z1E1B0"/>
<dbReference type="Proteomes" id="UP000297318">
    <property type="component" value="Unassembled WGS sequence"/>
</dbReference>
<organism evidence="3 4">
    <name type="scientific">Serinibacter arcticus</name>
    <dbReference type="NCBI Taxonomy" id="1655435"/>
    <lineage>
        <taxon>Bacteria</taxon>
        <taxon>Bacillati</taxon>
        <taxon>Actinomycetota</taxon>
        <taxon>Actinomycetes</taxon>
        <taxon>Micrococcales</taxon>
        <taxon>Beutenbergiaceae</taxon>
        <taxon>Serinibacter</taxon>
    </lineage>
</organism>
<evidence type="ECO:0000313" key="4">
    <source>
        <dbReference type="Proteomes" id="UP000297318"/>
    </source>
</evidence>
<evidence type="ECO:0000256" key="1">
    <source>
        <dbReference type="SAM" id="MobiDB-lite"/>
    </source>
</evidence>
<protein>
    <submittedName>
        <fullName evidence="3">Uncharacterized protein</fullName>
    </submittedName>
</protein>
<accession>A0A4Z1E1B0</accession>
<feature type="region of interest" description="Disordered" evidence="1">
    <location>
        <begin position="65"/>
        <end position="88"/>
    </location>
</feature>
<comment type="caution">
    <text evidence="3">The sequence shown here is derived from an EMBL/GenBank/DDBJ whole genome shotgun (WGS) entry which is preliminary data.</text>
</comment>
<evidence type="ECO:0000313" key="3">
    <source>
        <dbReference type="EMBL" id="TGO05735.1"/>
    </source>
</evidence>
<feature type="region of interest" description="Disordered" evidence="1">
    <location>
        <begin position="1"/>
        <end position="33"/>
    </location>
</feature>
<keyword evidence="2" id="KW-1133">Transmembrane helix</keyword>
<keyword evidence="2" id="KW-0472">Membrane</keyword>
<reference evidence="3 4" key="1">
    <citation type="submission" date="2018-11" db="EMBL/GenBank/DDBJ databases">
        <title>Complete genome sequencing of the Actinobacteria Serinibacter sp. K3-2.</title>
        <authorList>
            <person name="Rakitin A.L."/>
            <person name="Beletsky A.V."/>
            <person name="Mardanov A.V."/>
            <person name="Ravin N.V."/>
            <person name="Gromova A.S."/>
            <person name="Filippova S.N."/>
            <person name="Gal'Chenko V.F."/>
        </authorList>
    </citation>
    <scope>NUCLEOTIDE SEQUENCE [LARGE SCALE GENOMIC DNA]</scope>
    <source>
        <strain evidence="3 4">K3-2</strain>
    </source>
</reference>
<feature type="compositionally biased region" description="Low complexity" evidence="1">
    <location>
        <begin position="74"/>
        <end position="88"/>
    </location>
</feature>
<dbReference type="EMBL" id="RHPJ01000002">
    <property type="protein sequence ID" value="TGO05735.1"/>
    <property type="molecule type" value="Genomic_DNA"/>
</dbReference>
<dbReference type="RefSeq" id="WP_135849689.1">
    <property type="nucleotide sequence ID" value="NZ_RHPJ01000002.1"/>
</dbReference>
<keyword evidence="4" id="KW-1185">Reference proteome</keyword>
<gene>
    <name evidence="3" type="ORF">SERN_1739</name>
</gene>
<sequence length="225" mass="23195">MSEQSPSTDGPPSPRRAAREQFEVRPPSPESRLRTRRRIATIVAGGIAVAVVVLVVLLLVQPDPEPEATPEPVPGETVTAPVPTATVPPVERDTSTAFSAALPSTVLQWAVADQVVAEDVRAAGALEAYALTYTDGDDATGDVTLATAQWRSPEAAAAHLASLGLTGEPVRSEEVLAGGAAVGAMTAYPDVDGSGERVAWTNGATTFVVTAPDGTATTFYDAFGM</sequence>
<keyword evidence="2" id="KW-0812">Transmembrane</keyword>